<comment type="caution">
    <text evidence="3">The sequence shown here is derived from an EMBL/GenBank/DDBJ whole genome shotgun (WGS) entry which is preliminary data.</text>
</comment>
<dbReference type="SUPFAM" id="SSF53300">
    <property type="entry name" value="vWA-like"/>
    <property type="match status" value="1"/>
</dbReference>
<evidence type="ECO:0000259" key="2">
    <source>
        <dbReference type="PROSITE" id="PS50234"/>
    </source>
</evidence>
<feature type="region of interest" description="Disordered" evidence="1">
    <location>
        <begin position="240"/>
        <end position="275"/>
    </location>
</feature>
<name>A0ABW0SGF6_9RHOB</name>
<dbReference type="Proteomes" id="UP001596056">
    <property type="component" value="Unassembled WGS sequence"/>
</dbReference>
<reference evidence="4" key="1">
    <citation type="journal article" date="2019" name="Int. J. Syst. Evol. Microbiol.">
        <title>The Global Catalogue of Microorganisms (GCM) 10K type strain sequencing project: providing services to taxonomists for standard genome sequencing and annotation.</title>
        <authorList>
            <consortium name="The Broad Institute Genomics Platform"/>
            <consortium name="The Broad Institute Genome Sequencing Center for Infectious Disease"/>
            <person name="Wu L."/>
            <person name="Ma J."/>
        </authorList>
    </citation>
    <scope>NUCLEOTIDE SEQUENCE [LARGE SCALE GENOMIC DNA]</scope>
    <source>
        <strain evidence="4">KACC 11588</strain>
    </source>
</reference>
<protein>
    <submittedName>
        <fullName evidence="3">Nitric oxide reductase activation protein NorD</fullName>
    </submittedName>
</protein>
<keyword evidence="4" id="KW-1185">Reference proteome</keyword>
<sequence length="642" mass="70051">MLHAVHAALDLMEPEETVGNLWHDWASRLAAAPEGAAGEAVTLEEMRASVAILFRALGGAAGVEIGPAPETVASRRRHLGERIAGHYPREHRASFDGERLRLPPTIDAFPTRDLNRAAYLWLAALAAVAEAPAPADDPLLADMAHLRVMERATLRARALCPGLAPTASTMAAHLRAHRPARPASATEAAVEELALWVLGGPPPFHDRAQALLREFDAGTLHAPRGYVPLAPIPLWPRLDRPAPGRGAADSPEADPGPAALAAGARKKGQREERDQANRRDSFILYRFEGILSWAESLNLARLTDDDDADNAAKAAEDQDHITLSQHWKRAASRLRVSLDLAPQDADHERLSDRFTYPEWNHRTRSYMADHTRILEAEADPGPAPVTPDPRLAVRVRRQFEALHPRRVTLPRQMDGADFDLDAVVASRAQLRATGRGSDRLHLASRATERDLAVALLVDCSRSTEAVTGDRSVIDTARDSVAALAAGLDKVGDRLAVWGFSSLRRDRVFLHRCKSFAEPMSATVTARIGGLRPGHYTRLGAAIRHASAQLAEQGAQKRLLLILTDGKPNDLDHYEGVHGIEDSRMAVREARALGQSVHGVVIDADGQDWFARIFGRAGFTLLPDPARLPKALPDIYHSLTRET</sequence>
<proteinExistence type="predicted"/>
<dbReference type="InterPro" id="IPR051928">
    <property type="entry name" value="NorD/CobT"/>
</dbReference>
<feature type="domain" description="VWFA" evidence="2">
    <location>
        <begin position="452"/>
        <end position="601"/>
    </location>
</feature>
<dbReference type="CDD" id="cd01454">
    <property type="entry name" value="vWA_norD_type"/>
    <property type="match status" value="1"/>
</dbReference>
<accession>A0ABW0SGF6</accession>
<dbReference type="SMART" id="SM00327">
    <property type="entry name" value="VWA"/>
    <property type="match status" value="1"/>
</dbReference>
<evidence type="ECO:0000256" key="1">
    <source>
        <dbReference type="SAM" id="MobiDB-lite"/>
    </source>
</evidence>
<evidence type="ECO:0000313" key="4">
    <source>
        <dbReference type="Proteomes" id="UP001596056"/>
    </source>
</evidence>
<dbReference type="EMBL" id="JBHSNA010000025">
    <property type="protein sequence ID" value="MFC5568087.1"/>
    <property type="molecule type" value="Genomic_DNA"/>
</dbReference>
<gene>
    <name evidence="3" type="ORF">ACFPOC_16880</name>
</gene>
<dbReference type="PANTHER" id="PTHR41248:SF1">
    <property type="entry name" value="NORD PROTEIN"/>
    <property type="match status" value="1"/>
</dbReference>
<dbReference type="Pfam" id="PF00092">
    <property type="entry name" value="VWA"/>
    <property type="match status" value="1"/>
</dbReference>
<dbReference type="Gene3D" id="3.40.50.410">
    <property type="entry name" value="von Willebrand factor, type A domain"/>
    <property type="match status" value="1"/>
</dbReference>
<dbReference type="InterPro" id="IPR002035">
    <property type="entry name" value="VWF_A"/>
</dbReference>
<dbReference type="PANTHER" id="PTHR41248">
    <property type="entry name" value="NORD PROTEIN"/>
    <property type="match status" value="1"/>
</dbReference>
<dbReference type="PROSITE" id="PS50234">
    <property type="entry name" value="VWFA"/>
    <property type="match status" value="1"/>
</dbReference>
<evidence type="ECO:0000313" key="3">
    <source>
        <dbReference type="EMBL" id="MFC5568087.1"/>
    </source>
</evidence>
<dbReference type="RefSeq" id="WP_209842942.1">
    <property type="nucleotide sequence ID" value="NZ_JAGGJP010000021.1"/>
</dbReference>
<dbReference type="InterPro" id="IPR036465">
    <property type="entry name" value="vWFA_dom_sf"/>
</dbReference>
<organism evidence="3 4">
    <name type="scientific">Rubellimicrobium aerolatum</name>
    <dbReference type="NCBI Taxonomy" id="490979"/>
    <lineage>
        <taxon>Bacteria</taxon>
        <taxon>Pseudomonadati</taxon>
        <taxon>Pseudomonadota</taxon>
        <taxon>Alphaproteobacteria</taxon>
        <taxon>Rhodobacterales</taxon>
        <taxon>Roseobacteraceae</taxon>
        <taxon>Rubellimicrobium</taxon>
    </lineage>
</organism>
<feature type="compositionally biased region" description="Low complexity" evidence="1">
    <location>
        <begin position="253"/>
        <end position="263"/>
    </location>
</feature>